<accession>D2PP49</accession>
<feature type="compositionally biased region" description="Basic and acidic residues" evidence="1">
    <location>
        <begin position="57"/>
        <end position="66"/>
    </location>
</feature>
<name>D2PP49_KRIFD</name>
<dbReference type="STRING" id="479435.Kfla_5639"/>
<dbReference type="Proteomes" id="UP000007967">
    <property type="component" value="Chromosome"/>
</dbReference>
<organism evidence="2 3">
    <name type="scientific">Kribbella flavida (strain DSM 17836 / JCM 10339 / NBRC 14399)</name>
    <dbReference type="NCBI Taxonomy" id="479435"/>
    <lineage>
        <taxon>Bacteria</taxon>
        <taxon>Bacillati</taxon>
        <taxon>Actinomycetota</taxon>
        <taxon>Actinomycetes</taxon>
        <taxon>Propionibacteriales</taxon>
        <taxon>Kribbellaceae</taxon>
        <taxon>Kribbella</taxon>
    </lineage>
</organism>
<evidence type="ECO:0000313" key="3">
    <source>
        <dbReference type="Proteomes" id="UP000007967"/>
    </source>
</evidence>
<sequence>MSLKQDMAGWAQEMRTRAANPDLDNALRLLQTGRGKPGQGLAAGGAGEATRNQTPYERGRDSDRGR</sequence>
<dbReference type="HOGENOM" id="CLU_2825485_0_0_11"/>
<evidence type="ECO:0000313" key="2">
    <source>
        <dbReference type="EMBL" id="ADB34645.1"/>
    </source>
</evidence>
<protein>
    <submittedName>
        <fullName evidence="2">Uncharacterized protein</fullName>
    </submittedName>
</protein>
<keyword evidence="3" id="KW-1185">Reference proteome</keyword>
<evidence type="ECO:0000256" key="1">
    <source>
        <dbReference type="SAM" id="MobiDB-lite"/>
    </source>
</evidence>
<dbReference type="KEGG" id="kfl:Kfla_5639"/>
<reference evidence="3" key="1">
    <citation type="submission" date="2009-09" db="EMBL/GenBank/DDBJ databases">
        <title>The complete genome of Kribbella flavida DSM 17836.</title>
        <authorList>
            <consortium name="US DOE Joint Genome Institute (JGI-PGF)"/>
            <person name="Lucas S."/>
            <person name="Copeland A."/>
            <person name="Lapidus A."/>
            <person name="Glavina del Rio T."/>
            <person name="Dalin E."/>
            <person name="Tice H."/>
            <person name="Bruce D."/>
            <person name="Goodwin L."/>
            <person name="Pitluck S."/>
            <person name="Kyrpides N."/>
            <person name="Mavromatis K."/>
            <person name="Ivanova N."/>
            <person name="Saunders E."/>
            <person name="Brettin T."/>
            <person name="Detter J.C."/>
            <person name="Han C."/>
            <person name="Larimer F."/>
            <person name="Land M."/>
            <person name="Hauser L."/>
            <person name="Markowitz V."/>
            <person name="Cheng J.-F."/>
            <person name="Hugenholtz P."/>
            <person name="Woyke T."/>
            <person name="Wu D."/>
            <person name="Pukall R."/>
            <person name="Klenk H.-P."/>
            <person name="Eisen J.A."/>
        </authorList>
    </citation>
    <scope>NUCLEOTIDE SEQUENCE [LARGE SCALE GENOMIC DNA]</scope>
    <source>
        <strain evidence="3">DSM 17836 / JCM 10339 / NBRC 14399</strain>
    </source>
</reference>
<gene>
    <name evidence="2" type="ordered locus">Kfla_5639</name>
</gene>
<feature type="compositionally biased region" description="Gly residues" evidence="1">
    <location>
        <begin position="35"/>
        <end position="47"/>
    </location>
</feature>
<feature type="region of interest" description="Disordered" evidence="1">
    <location>
        <begin position="1"/>
        <end position="66"/>
    </location>
</feature>
<dbReference type="RefSeq" id="WP_012923199.1">
    <property type="nucleotide sequence ID" value="NC_013729.1"/>
</dbReference>
<proteinExistence type="predicted"/>
<dbReference type="EMBL" id="CP001736">
    <property type="protein sequence ID" value="ADB34645.1"/>
    <property type="molecule type" value="Genomic_DNA"/>
</dbReference>
<dbReference type="AlphaFoldDB" id="D2PP49"/>
<reference evidence="2 3" key="2">
    <citation type="journal article" date="2010" name="Stand. Genomic Sci.">
        <title>Complete genome sequence of Kribbella flavida type strain (IFO 14399).</title>
        <authorList>
            <person name="Pukall R."/>
            <person name="Lapidus A."/>
            <person name="Glavina Del Rio T."/>
            <person name="Copeland A."/>
            <person name="Tice H."/>
            <person name="Cheng J.-F."/>
            <person name="Lucas S."/>
            <person name="Chen F."/>
            <person name="Nolan M."/>
            <person name="LaButti K."/>
            <person name="Pati A."/>
            <person name="Ivanova N."/>
            <person name="Mavrommatis K."/>
            <person name="Mikhailova N."/>
            <person name="Pitluck S."/>
            <person name="Bruce D."/>
            <person name="Goodwin L."/>
            <person name="Land M."/>
            <person name="Hauser L."/>
            <person name="Chang Y.-J."/>
            <person name="Jeffries C.D."/>
            <person name="Chen A."/>
            <person name="Palaniappan K."/>
            <person name="Chain P."/>
            <person name="Rohde M."/>
            <person name="Goeker M."/>
            <person name="Bristow J."/>
            <person name="Eisen J.A."/>
            <person name="Markowitz V."/>
            <person name="Hugenholtz P."/>
            <person name="Kyrpides N.C."/>
            <person name="Klenk H.-P."/>
            <person name="Brettin T."/>
        </authorList>
    </citation>
    <scope>NUCLEOTIDE SEQUENCE [LARGE SCALE GENOMIC DNA]</scope>
    <source>
        <strain evidence="3">DSM 17836 / JCM 10339 / NBRC 14399</strain>
    </source>
</reference>
<dbReference type="OrthoDB" id="3870258at2"/>